<organism evidence="1 2">
    <name type="scientific">Aquimarina litoralis</name>
    <dbReference type="NCBI Taxonomy" id="584605"/>
    <lineage>
        <taxon>Bacteria</taxon>
        <taxon>Pseudomonadati</taxon>
        <taxon>Bacteroidota</taxon>
        <taxon>Flavobacteriia</taxon>
        <taxon>Flavobacteriales</taxon>
        <taxon>Flavobacteriaceae</taxon>
        <taxon>Aquimarina</taxon>
    </lineage>
</organism>
<name>A0ABN1IQ60_9FLAO</name>
<reference evidence="2" key="1">
    <citation type="journal article" date="2019" name="Int. J. Syst. Evol. Microbiol.">
        <title>The Global Catalogue of Microorganisms (GCM) 10K type strain sequencing project: providing services to taxonomists for standard genome sequencing and annotation.</title>
        <authorList>
            <consortium name="The Broad Institute Genomics Platform"/>
            <consortium name="The Broad Institute Genome Sequencing Center for Infectious Disease"/>
            <person name="Wu L."/>
            <person name="Ma J."/>
        </authorList>
    </citation>
    <scope>NUCLEOTIDE SEQUENCE [LARGE SCALE GENOMIC DNA]</scope>
    <source>
        <strain evidence="2">JCM 15974</strain>
    </source>
</reference>
<comment type="caution">
    <text evidence="1">The sequence shown here is derived from an EMBL/GenBank/DDBJ whole genome shotgun (WGS) entry which is preliminary data.</text>
</comment>
<evidence type="ECO:0000313" key="2">
    <source>
        <dbReference type="Proteomes" id="UP001501758"/>
    </source>
</evidence>
<sequence>MKPNKKNLPFLVIFLLLTASWLIYNQYRALKEVRTYYSPDGKYQLVITKEPNIFSSTMPGDGGTSSEVTVVLKDAKGTIIGKSSDNENCSVLLFSVDVTWDLENMEVSYAKARTINLKTGEVQC</sequence>
<accession>A0ABN1IQ60</accession>
<protein>
    <recommendedName>
        <fullName evidence="3">Ig-like domain-containing protein</fullName>
    </recommendedName>
</protein>
<evidence type="ECO:0000313" key="1">
    <source>
        <dbReference type="EMBL" id="GAA0718349.1"/>
    </source>
</evidence>
<dbReference type="Proteomes" id="UP001501758">
    <property type="component" value="Unassembled WGS sequence"/>
</dbReference>
<evidence type="ECO:0008006" key="3">
    <source>
        <dbReference type="Google" id="ProtNLM"/>
    </source>
</evidence>
<gene>
    <name evidence="1" type="ORF">GCM10009430_16340</name>
</gene>
<dbReference type="RefSeq" id="WP_343911838.1">
    <property type="nucleotide sequence ID" value="NZ_BAAAGE010000001.1"/>
</dbReference>
<dbReference type="EMBL" id="BAAAGE010000001">
    <property type="protein sequence ID" value="GAA0718349.1"/>
    <property type="molecule type" value="Genomic_DNA"/>
</dbReference>
<keyword evidence="2" id="KW-1185">Reference proteome</keyword>
<proteinExistence type="predicted"/>